<dbReference type="PROSITE" id="PS51257">
    <property type="entry name" value="PROKAR_LIPOPROTEIN"/>
    <property type="match status" value="1"/>
</dbReference>
<proteinExistence type="predicted"/>
<evidence type="ECO:0008006" key="4">
    <source>
        <dbReference type="Google" id="ProtNLM"/>
    </source>
</evidence>
<evidence type="ECO:0000313" key="2">
    <source>
        <dbReference type="EMBL" id="MDQ2094436.1"/>
    </source>
</evidence>
<dbReference type="AlphaFoldDB" id="A0AAJ1UDI2"/>
<dbReference type="InterPro" id="IPR006311">
    <property type="entry name" value="TAT_signal"/>
</dbReference>
<reference evidence="2" key="2">
    <citation type="submission" date="2023-04" db="EMBL/GenBank/DDBJ databases">
        <title>'Rhodoalgimonas zhirmunskyi' gen. nov., isolated from a red alga.</title>
        <authorList>
            <person name="Nedashkovskaya O.I."/>
            <person name="Otstavnykh N.Y."/>
            <person name="Bystritskaya E.P."/>
            <person name="Balabanova L.A."/>
            <person name="Isaeva M.P."/>
        </authorList>
    </citation>
    <scope>NUCLEOTIDE SEQUENCE</scope>
    <source>
        <strain evidence="2">10Alg 79</strain>
    </source>
</reference>
<comment type="caution">
    <text evidence="2">The sequence shown here is derived from an EMBL/GenBank/DDBJ whole genome shotgun (WGS) entry which is preliminary data.</text>
</comment>
<organism evidence="2 3">
    <name type="scientific">Rhodalgimonas zhirmunskyi</name>
    <dbReference type="NCBI Taxonomy" id="2964767"/>
    <lineage>
        <taxon>Bacteria</taxon>
        <taxon>Pseudomonadati</taxon>
        <taxon>Pseudomonadota</taxon>
        <taxon>Alphaproteobacteria</taxon>
        <taxon>Rhodobacterales</taxon>
        <taxon>Roseobacteraceae</taxon>
        <taxon>Rhodalgimonas</taxon>
    </lineage>
</organism>
<keyword evidence="1" id="KW-0732">Signal</keyword>
<dbReference type="PROSITE" id="PS51318">
    <property type="entry name" value="TAT"/>
    <property type="match status" value="1"/>
</dbReference>
<name>A0AAJ1UDI2_9RHOB</name>
<dbReference type="Proteomes" id="UP001227162">
    <property type="component" value="Unassembled WGS sequence"/>
</dbReference>
<feature type="signal peptide" evidence="1">
    <location>
        <begin position="1"/>
        <end position="22"/>
    </location>
</feature>
<feature type="chain" id="PRO_5042499592" description="Lipoprotein" evidence="1">
    <location>
        <begin position="23"/>
        <end position="216"/>
    </location>
</feature>
<keyword evidence="3" id="KW-1185">Reference proteome</keyword>
<sequence>MRFDRRQFLVAGAGLATLTLVAGCDTPQVATSGPNAAPMGEEAALTALIAGLGAGLGAGNTPGVDAEEAARAAHIALSYPHVLAERYEITDPPLVHNTKVNMGLRPRGLCHHWAQDMETRLAQENFQTLDLHRAIANADNPFRIEHSTVIISRKGDTMFDGVVLDPWRNGGDLAWSMTREDKEYRWQPRGEVFDYKRSREAKRRELRQQVRAARDL</sequence>
<dbReference type="EMBL" id="JANFFA010000002">
    <property type="protein sequence ID" value="MDQ2094436.1"/>
    <property type="molecule type" value="Genomic_DNA"/>
</dbReference>
<gene>
    <name evidence="2" type="ORF">NOI20_09975</name>
</gene>
<evidence type="ECO:0000256" key="1">
    <source>
        <dbReference type="SAM" id="SignalP"/>
    </source>
</evidence>
<dbReference type="RefSeq" id="WP_317626035.1">
    <property type="nucleotide sequence ID" value="NZ_JANFFA010000002.1"/>
</dbReference>
<evidence type="ECO:0000313" key="3">
    <source>
        <dbReference type="Proteomes" id="UP001227162"/>
    </source>
</evidence>
<accession>A0AAJ1UDI2</accession>
<protein>
    <recommendedName>
        <fullName evidence="4">Lipoprotein</fullName>
    </recommendedName>
</protein>
<reference evidence="2" key="1">
    <citation type="submission" date="2022-07" db="EMBL/GenBank/DDBJ databases">
        <authorList>
            <person name="Otstavnykh N."/>
            <person name="Isaeva M."/>
            <person name="Bystritskaya E."/>
        </authorList>
    </citation>
    <scope>NUCLEOTIDE SEQUENCE</scope>
    <source>
        <strain evidence="2">10Alg 79</strain>
    </source>
</reference>